<evidence type="ECO:0008006" key="3">
    <source>
        <dbReference type="Google" id="ProtNLM"/>
    </source>
</evidence>
<dbReference type="EMBL" id="CP036266">
    <property type="protein sequence ID" value="QDT20174.1"/>
    <property type="molecule type" value="Genomic_DNA"/>
</dbReference>
<gene>
    <name evidence="1" type="ORF">HG66A1_19590</name>
</gene>
<keyword evidence="2" id="KW-1185">Reference proteome</keyword>
<reference evidence="1 2" key="1">
    <citation type="submission" date="2019-02" db="EMBL/GenBank/DDBJ databases">
        <title>Deep-cultivation of Planctomycetes and their phenomic and genomic characterization uncovers novel biology.</title>
        <authorList>
            <person name="Wiegand S."/>
            <person name="Jogler M."/>
            <person name="Boedeker C."/>
            <person name="Pinto D."/>
            <person name="Vollmers J."/>
            <person name="Rivas-Marin E."/>
            <person name="Kohn T."/>
            <person name="Peeters S.H."/>
            <person name="Heuer A."/>
            <person name="Rast P."/>
            <person name="Oberbeckmann S."/>
            <person name="Bunk B."/>
            <person name="Jeske O."/>
            <person name="Meyerdierks A."/>
            <person name="Storesund J.E."/>
            <person name="Kallscheuer N."/>
            <person name="Luecker S."/>
            <person name="Lage O.M."/>
            <person name="Pohl T."/>
            <person name="Merkel B.J."/>
            <person name="Hornburger P."/>
            <person name="Mueller R.-W."/>
            <person name="Bruemmer F."/>
            <person name="Labrenz M."/>
            <person name="Spormann A.M."/>
            <person name="Op den Camp H."/>
            <person name="Overmann J."/>
            <person name="Amann R."/>
            <person name="Jetten M.S.M."/>
            <person name="Mascher T."/>
            <person name="Medema M.H."/>
            <person name="Devos D.P."/>
            <person name="Kaster A.-K."/>
            <person name="Ovreas L."/>
            <person name="Rohde M."/>
            <person name="Galperin M.Y."/>
            <person name="Jogler C."/>
        </authorList>
    </citation>
    <scope>NUCLEOTIDE SEQUENCE [LARGE SCALE GENOMIC DNA]</scope>
    <source>
        <strain evidence="1 2">HG66A1</strain>
    </source>
</reference>
<evidence type="ECO:0000313" key="1">
    <source>
        <dbReference type="EMBL" id="QDT20174.1"/>
    </source>
</evidence>
<dbReference type="Proteomes" id="UP000320421">
    <property type="component" value="Chromosome"/>
</dbReference>
<accession>A0A517PLC4</accession>
<proteinExistence type="predicted"/>
<evidence type="ECO:0000313" key="2">
    <source>
        <dbReference type="Proteomes" id="UP000320421"/>
    </source>
</evidence>
<organism evidence="1 2">
    <name type="scientific">Gimesia chilikensis</name>
    <dbReference type="NCBI Taxonomy" id="2605989"/>
    <lineage>
        <taxon>Bacteria</taxon>
        <taxon>Pseudomonadati</taxon>
        <taxon>Planctomycetota</taxon>
        <taxon>Planctomycetia</taxon>
        <taxon>Planctomycetales</taxon>
        <taxon>Planctomycetaceae</taxon>
        <taxon>Gimesia</taxon>
    </lineage>
</organism>
<dbReference type="OrthoDB" id="276004at2"/>
<sequence>MISNSRQVTVNAAFLKEIKEDNLRLYNLMENLRTFWLVPDPLTLKPEWFSVLVNELRDQLAMHFALEATFGYFDHADQVDALTAAESQRLRDQHEDLYLEIASIAEQVEEALYPEWNQTTYAAQIERFDQFYQKFQQHESAEFDLIMSASYENFKRMYHSGVSSKADSARW</sequence>
<name>A0A517PLC4_9PLAN</name>
<dbReference type="AlphaFoldDB" id="A0A517PLC4"/>
<protein>
    <recommendedName>
        <fullName evidence="3">Hemerythrin-like domain-containing protein</fullName>
    </recommendedName>
</protein>
<dbReference type="RefSeq" id="WP_145182641.1">
    <property type="nucleotide sequence ID" value="NZ_CP036266.1"/>
</dbReference>